<gene>
    <name evidence="3" type="ORF">KIPB_013671</name>
</gene>
<evidence type="ECO:0000256" key="1">
    <source>
        <dbReference type="SAM" id="Coils"/>
    </source>
</evidence>
<name>A0A9K3DBE2_9EUKA</name>
<keyword evidence="4" id="KW-1185">Reference proteome</keyword>
<feature type="non-terminal residue" evidence="3">
    <location>
        <position position="1"/>
    </location>
</feature>
<evidence type="ECO:0000313" key="4">
    <source>
        <dbReference type="Proteomes" id="UP000265618"/>
    </source>
</evidence>
<proteinExistence type="predicted"/>
<feature type="region of interest" description="Disordered" evidence="2">
    <location>
        <begin position="81"/>
        <end position="114"/>
    </location>
</feature>
<dbReference type="EMBL" id="BDIP01006621">
    <property type="protein sequence ID" value="GIQ90758.1"/>
    <property type="molecule type" value="Genomic_DNA"/>
</dbReference>
<accession>A0A9K3DBE2</accession>
<evidence type="ECO:0000256" key="2">
    <source>
        <dbReference type="SAM" id="MobiDB-lite"/>
    </source>
</evidence>
<feature type="coiled-coil region" evidence="1">
    <location>
        <begin position="117"/>
        <end position="151"/>
    </location>
</feature>
<keyword evidence="1" id="KW-0175">Coiled coil</keyword>
<reference evidence="3 4" key="1">
    <citation type="journal article" date="2018" name="PLoS ONE">
        <title>The draft genome of Kipferlia bialata reveals reductive genome evolution in fornicate parasites.</title>
        <authorList>
            <person name="Tanifuji G."/>
            <person name="Takabayashi S."/>
            <person name="Kume K."/>
            <person name="Takagi M."/>
            <person name="Nakayama T."/>
            <person name="Kamikawa R."/>
            <person name="Inagaki Y."/>
            <person name="Hashimoto T."/>
        </authorList>
    </citation>
    <scope>NUCLEOTIDE SEQUENCE [LARGE SCALE GENOMIC DNA]</scope>
    <source>
        <strain evidence="3">NY0173</strain>
    </source>
</reference>
<feature type="compositionally biased region" description="Polar residues" evidence="2">
    <location>
        <begin position="99"/>
        <end position="114"/>
    </location>
</feature>
<protein>
    <submittedName>
        <fullName evidence="3">Uncharacterized protein</fullName>
    </submittedName>
</protein>
<organism evidence="3 4">
    <name type="scientific">Kipferlia bialata</name>
    <dbReference type="NCBI Taxonomy" id="797122"/>
    <lineage>
        <taxon>Eukaryota</taxon>
        <taxon>Metamonada</taxon>
        <taxon>Carpediemonas-like organisms</taxon>
        <taxon>Kipferlia</taxon>
    </lineage>
</organism>
<dbReference type="Proteomes" id="UP000265618">
    <property type="component" value="Unassembled WGS sequence"/>
</dbReference>
<comment type="caution">
    <text evidence="3">The sequence shown here is derived from an EMBL/GenBank/DDBJ whole genome shotgun (WGS) entry which is preliminary data.</text>
</comment>
<sequence length="303" mass="34149">VTDMVVQLPESVFMGPEEDFNGIPSPMSDAAVVGDEALVRLAVSILALPVIPWPVIPVDTLLKHENIEEISYATPEWCHAIPPSTRSRQKRRAAPMKRTNPTQPQRRPHGQSSDSALTQLVAENARLLVETQRLQKEKTDLECSYKDLLEKGVSRSQLSVLSSAYTALCRSVAETVSKSMSGSVDQALTPEQAWDVYRRVMSVLGCFLSFNSKPTVDLVTSLSREGQEYRLSTVRQLLTRFTPKRSYDMFRYDKPPYHVRSTLLDLICDVLAERQGEYTEFLQSCIKHSDMFDEMELARCGCN</sequence>
<dbReference type="AlphaFoldDB" id="A0A9K3DBE2"/>
<evidence type="ECO:0000313" key="3">
    <source>
        <dbReference type="EMBL" id="GIQ90758.1"/>
    </source>
</evidence>